<gene>
    <name evidence="2" type="ORF">AVDCRST_MAG19-3811</name>
</gene>
<organism evidence="2">
    <name type="scientific">uncultured Thermomicrobiales bacterium</name>
    <dbReference type="NCBI Taxonomy" id="1645740"/>
    <lineage>
        <taxon>Bacteria</taxon>
        <taxon>Pseudomonadati</taxon>
        <taxon>Thermomicrobiota</taxon>
        <taxon>Thermomicrobia</taxon>
        <taxon>Thermomicrobiales</taxon>
        <taxon>environmental samples</taxon>
    </lineage>
</organism>
<dbReference type="AlphaFoldDB" id="A0A6J4VJM0"/>
<name>A0A6J4VJM0_9BACT</name>
<feature type="compositionally biased region" description="Low complexity" evidence="1">
    <location>
        <begin position="91"/>
        <end position="107"/>
    </location>
</feature>
<feature type="region of interest" description="Disordered" evidence="1">
    <location>
        <begin position="83"/>
        <end position="201"/>
    </location>
</feature>
<sequence>MVIRRGDVAAGLVAFAGEHGTVWVATAESPSPRFAAIRDEVVRSLPVEVLPVTRFVAYSGHLDLDRFSRYCRVAQRHAFGQPPLFEGATFDGEPAAPGADPVAVAGPAPGGPFPWLPSAWPRRPRTPLRGSAGRGRRAHPLAAGSVTSRTRRRDRSASEAPLPRTGATPKPAPTHPRRRRRRKRARRQHPTPTRSRSTATR</sequence>
<evidence type="ECO:0000256" key="1">
    <source>
        <dbReference type="SAM" id="MobiDB-lite"/>
    </source>
</evidence>
<proteinExistence type="predicted"/>
<evidence type="ECO:0000313" key="2">
    <source>
        <dbReference type="EMBL" id="CAA9579850.1"/>
    </source>
</evidence>
<accession>A0A6J4VJM0</accession>
<feature type="compositionally biased region" description="Low complexity" evidence="1">
    <location>
        <begin position="190"/>
        <end position="201"/>
    </location>
</feature>
<protein>
    <submittedName>
        <fullName evidence="2">Uncharacterized protein</fullName>
    </submittedName>
</protein>
<reference evidence="2" key="1">
    <citation type="submission" date="2020-02" db="EMBL/GenBank/DDBJ databases">
        <authorList>
            <person name="Meier V. D."/>
        </authorList>
    </citation>
    <scope>NUCLEOTIDE SEQUENCE</scope>
    <source>
        <strain evidence="2">AVDCRST_MAG19</strain>
    </source>
</reference>
<feature type="compositionally biased region" description="Basic residues" evidence="1">
    <location>
        <begin position="175"/>
        <end position="189"/>
    </location>
</feature>
<dbReference type="EMBL" id="CADCWL010000210">
    <property type="protein sequence ID" value="CAA9579850.1"/>
    <property type="molecule type" value="Genomic_DNA"/>
</dbReference>